<keyword evidence="1" id="KW-1185">Reference proteome</keyword>
<evidence type="ECO:0000313" key="1">
    <source>
        <dbReference type="Proteomes" id="UP000887575"/>
    </source>
</evidence>
<name>A0AAF3ED83_9BILA</name>
<dbReference type="Proteomes" id="UP000887575">
    <property type="component" value="Unassembled WGS sequence"/>
</dbReference>
<reference evidence="2" key="1">
    <citation type="submission" date="2024-02" db="UniProtKB">
        <authorList>
            <consortium name="WormBaseParasite"/>
        </authorList>
    </citation>
    <scope>IDENTIFICATION</scope>
</reference>
<organism evidence="1 2">
    <name type="scientific">Mesorhabditis belari</name>
    <dbReference type="NCBI Taxonomy" id="2138241"/>
    <lineage>
        <taxon>Eukaryota</taxon>
        <taxon>Metazoa</taxon>
        <taxon>Ecdysozoa</taxon>
        <taxon>Nematoda</taxon>
        <taxon>Chromadorea</taxon>
        <taxon>Rhabditida</taxon>
        <taxon>Rhabditina</taxon>
        <taxon>Rhabditomorpha</taxon>
        <taxon>Rhabditoidea</taxon>
        <taxon>Rhabditidae</taxon>
        <taxon>Mesorhabditinae</taxon>
        <taxon>Mesorhabditis</taxon>
    </lineage>
</organism>
<proteinExistence type="predicted"/>
<sequence>MSDDELGQFKEIFISCDSDPCSSRYLRVSSLWPRIIGWNETRWIPRKTLEWAEFSDHKKEDECQRRVLKYYSDHQKKLKRIIHSTKGQMIVERETGVVGGSIILYVPFDNWESAERRAQHMQEIIRAFLLLVLAFNGGEGLVEKRGVQISLKTYDVQPDSRIKIMTDTMDTKDLLLKIYYVLASDPSIPPLFFRHKTLVATYLHFSQMVSNRFTPFFEGYTWELERLRENDEENRDEELSNCIHSTKEAKRRVLHRVSSVLIQSVSFKKCWLKNHSKDCRTL</sequence>
<dbReference type="WBParaSite" id="MBELARI_LOCUS11930">
    <property type="protein sequence ID" value="MBELARI_LOCUS11930"/>
    <property type="gene ID" value="MBELARI_LOCUS11930"/>
</dbReference>
<evidence type="ECO:0000313" key="2">
    <source>
        <dbReference type="WBParaSite" id="MBELARI_LOCUS11930"/>
    </source>
</evidence>
<protein>
    <submittedName>
        <fullName evidence="2">Uncharacterized protein</fullName>
    </submittedName>
</protein>
<accession>A0AAF3ED83</accession>
<dbReference type="AlphaFoldDB" id="A0AAF3ED83"/>